<reference evidence="1 2" key="1">
    <citation type="submission" date="2016-08" db="EMBL/GenBank/DDBJ databases">
        <title>Complete genome sequence of Bacillus muralis G25-68, a strain with toxicity to nematodes.</title>
        <authorList>
            <person name="Zheng Z."/>
        </authorList>
    </citation>
    <scope>NUCLEOTIDE SEQUENCE [LARGE SCALE GENOMIC DNA]</scope>
    <source>
        <strain evidence="1 2">G25-68</strain>
    </source>
</reference>
<name>A0A1B3XQ18_9BACI</name>
<accession>A0A1B3XQ18</accession>
<evidence type="ECO:0000313" key="2">
    <source>
        <dbReference type="Proteomes" id="UP000077926"/>
    </source>
</evidence>
<dbReference type="STRING" id="264697.ABE28_013180"/>
<gene>
    <name evidence="1" type="ORF">ABE28_013180</name>
</gene>
<protein>
    <submittedName>
        <fullName evidence="1">Uncharacterized protein</fullName>
    </submittedName>
</protein>
<organism evidence="1 2">
    <name type="scientific">Peribacillus muralis</name>
    <dbReference type="NCBI Taxonomy" id="264697"/>
    <lineage>
        <taxon>Bacteria</taxon>
        <taxon>Bacillati</taxon>
        <taxon>Bacillota</taxon>
        <taxon>Bacilli</taxon>
        <taxon>Bacillales</taxon>
        <taxon>Bacillaceae</taxon>
        <taxon>Peribacillus</taxon>
    </lineage>
</organism>
<dbReference type="KEGG" id="bmur:ABE28_013180"/>
<dbReference type="Proteomes" id="UP000077926">
    <property type="component" value="Chromosome"/>
</dbReference>
<sequence length="72" mass="8224">MLVLIRSHLFLGIRIFNATEDRRDAGTGGSPLSIQLRALEKHTEGKLLFLITNIFRLASKLIKWKQIVTYLS</sequence>
<evidence type="ECO:0000313" key="1">
    <source>
        <dbReference type="EMBL" id="AOH55307.1"/>
    </source>
</evidence>
<keyword evidence="2" id="KW-1185">Reference proteome</keyword>
<dbReference type="AlphaFoldDB" id="A0A1B3XQ18"/>
<dbReference type="EMBL" id="CP017080">
    <property type="protein sequence ID" value="AOH55307.1"/>
    <property type="molecule type" value="Genomic_DNA"/>
</dbReference>
<proteinExistence type="predicted"/>